<evidence type="ECO:0000259" key="2">
    <source>
        <dbReference type="Pfam" id="PF00248"/>
    </source>
</evidence>
<dbReference type="Pfam" id="PF00248">
    <property type="entry name" value="Aldo_ket_red"/>
    <property type="match status" value="1"/>
</dbReference>
<gene>
    <name evidence="4" type="ORF">UFOPK2656_00751</name>
    <name evidence="5" type="ORF">UFOPK3099_02843</name>
    <name evidence="6" type="ORF">UFOPK3267_02808</name>
    <name evidence="7" type="ORF">UFOPK3651_00789</name>
    <name evidence="8" type="ORF">UFOPK3931_03275</name>
    <name evidence="3" type="ORF">UFOPK4189_00749</name>
</gene>
<evidence type="ECO:0000313" key="8">
    <source>
        <dbReference type="EMBL" id="CAB5019646.1"/>
    </source>
</evidence>
<feature type="domain" description="NADP-dependent oxidoreductase" evidence="2">
    <location>
        <begin position="16"/>
        <end position="310"/>
    </location>
</feature>
<evidence type="ECO:0000313" key="3">
    <source>
        <dbReference type="EMBL" id="CAB4362962.1"/>
    </source>
</evidence>
<dbReference type="GO" id="GO:0005829">
    <property type="term" value="C:cytosol"/>
    <property type="evidence" value="ECO:0007669"/>
    <property type="project" value="TreeGrafter"/>
</dbReference>
<dbReference type="GO" id="GO:0016491">
    <property type="term" value="F:oxidoreductase activity"/>
    <property type="evidence" value="ECO:0007669"/>
    <property type="project" value="UniProtKB-KW"/>
</dbReference>
<evidence type="ECO:0000313" key="5">
    <source>
        <dbReference type="EMBL" id="CAB4835670.1"/>
    </source>
</evidence>
<reference evidence="3" key="1">
    <citation type="submission" date="2020-05" db="EMBL/GenBank/DDBJ databases">
        <authorList>
            <person name="Chiriac C."/>
            <person name="Salcher M."/>
            <person name="Ghai R."/>
            <person name="Kavagutti S V."/>
        </authorList>
    </citation>
    <scope>NUCLEOTIDE SEQUENCE</scope>
</reference>
<dbReference type="EMBL" id="CAFBOL010000158">
    <property type="protein sequence ID" value="CAB5019646.1"/>
    <property type="molecule type" value="Genomic_DNA"/>
</dbReference>
<dbReference type="PRINTS" id="PR00069">
    <property type="entry name" value="ALDKETRDTASE"/>
</dbReference>
<dbReference type="CDD" id="cd19081">
    <property type="entry name" value="AKR_AKR9C1"/>
    <property type="match status" value="1"/>
</dbReference>
<dbReference type="AlphaFoldDB" id="A0A6J6A491"/>
<dbReference type="InterPro" id="IPR018170">
    <property type="entry name" value="Aldo/ket_reductase_CS"/>
</dbReference>
<dbReference type="EMBL" id="CAESGF010000003">
    <property type="protein sequence ID" value="CAB4362962.1"/>
    <property type="molecule type" value="Genomic_DNA"/>
</dbReference>
<dbReference type="InterPro" id="IPR023210">
    <property type="entry name" value="NADP_OxRdtase_dom"/>
</dbReference>
<dbReference type="InterPro" id="IPR036812">
    <property type="entry name" value="NAD(P)_OxRdtase_dom_sf"/>
</dbReference>
<dbReference type="EMBL" id="CAFAAV010000327">
    <property type="protein sequence ID" value="CAB4835670.1"/>
    <property type="molecule type" value="Genomic_DNA"/>
</dbReference>
<dbReference type="FunFam" id="3.20.20.100:FF:000004">
    <property type="entry name" value="Oxidoreductase, aldo/keto reductase"/>
    <property type="match status" value="1"/>
</dbReference>
<keyword evidence="1" id="KW-0560">Oxidoreductase</keyword>
<organism evidence="3">
    <name type="scientific">freshwater metagenome</name>
    <dbReference type="NCBI Taxonomy" id="449393"/>
    <lineage>
        <taxon>unclassified sequences</taxon>
        <taxon>metagenomes</taxon>
        <taxon>ecological metagenomes</taxon>
    </lineage>
</organism>
<dbReference type="SUPFAM" id="SSF51430">
    <property type="entry name" value="NAD(P)-linked oxidoreductase"/>
    <property type="match status" value="1"/>
</dbReference>
<protein>
    <submittedName>
        <fullName evidence="3">Unannotated protein</fullName>
    </submittedName>
</protein>
<name>A0A6J6A491_9ZZZZ</name>
<accession>A0A6J6A491</accession>
<dbReference type="EMBL" id="CAFBMT010000003">
    <property type="protein sequence ID" value="CAB4919842.1"/>
    <property type="molecule type" value="Genomic_DNA"/>
</dbReference>
<dbReference type="InterPro" id="IPR020471">
    <property type="entry name" value="AKR"/>
</dbReference>
<dbReference type="PANTHER" id="PTHR43364:SF4">
    <property type="entry name" value="NAD(P)-LINKED OXIDOREDUCTASE SUPERFAMILY PROTEIN"/>
    <property type="match status" value="1"/>
</dbReference>
<evidence type="ECO:0000313" key="6">
    <source>
        <dbReference type="EMBL" id="CAB4853281.1"/>
    </source>
</evidence>
<evidence type="ECO:0000313" key="4">
    <source>
        <dbReference type="EMBL" id="CAB4712259.1"/>
    </source>
</evidence>
<dbReference type="EMBL" id="CAFBIY010000227">
    <property type="protein sequence ID" value="CAB4853281.1"/>
    <property type="molecule type" value="Genomic_DNA"/>
</dbReference>
<dbReference type="PANTHER" id="PTHR43364">
    <property type="entry name" value="NADH-SPECIFIC METHYLGLYOXAL REDUCTASE-RELATED"/>
    <property type="match status" value="1"/>
</dbReference>
<proteinExistence type="predicted"/>
<dbReference type="EMBL" id="CAEZYF010000003">
    <property type="protein sequence ID" value="CAB4712259.1"/>
    <property type="molecule type" value="Genomic_DNA"/>
</dbReference>
<evidence type="ECO:0000313" key="7">
    <source>
        <dbReference type="EMBL" id="CAB4919842.1"/>
    </source>
</evidence>
<dbReference type="InterPro" id="IPR050523">
    <property type="entry name" value="AKR_Detox_Biosynth"/>
</dbReference>
<dbReference type="PROSITE" id="PS00062">
    <property type="entry name" value="ALDOKETO_REDUCTASE_2"/>
    <property type="match status" value="1"/>
</dbReference>
<dbReference type="Gene3D" id="3.20.20.100">
    <property type="entry name" value="NADP-dependent oxidoreductase domain"/>
    <property type="match status" value="1"/>
</dbReference>
<evidence type="ECO:0000256" key="1">
    <source>
        <dbReference type="ARBA" id="ARBA00023002"/>
    </source>
</evidence>
<sequence>MQTRVLGRSGMKVSALCLGTMTFGKEADEEASRAIIDRYLAAGGNFIDTADVYNRGVSEEIIGRALGARRDRIVLATKGRLATSDDVNDKGAGRRHLTRALDASLRRLGTDWIDLYQVHWPDPTVPLDETLSTLDSFVRSGKVRAVGLSNYLGQDLQKAIDLCDRYGWAPVSSHQPQYSLLFREIELDTLPLCHSEHIAVLPWSPLGGGVLTGKYAGVEVVPEGTRVAAAPPKLQANQLSEHNLTVARAVGEVAADLGRTSAQVALNWVLHRPGVTAPILGARSVAQLDDNLAAEGWQLEAAHLERLDRASRKVLPYPHDMYRMINR</sequence>